<evidence type="ECO:0000313" key="2">
    <source>
        <dbReference type="Proteomes" id="UP000198943"/>
    </source>
</evidence>
<reference evidence="2" key="1">
    <citation type="submission" date="2016-10" db="EMBL/GenBank/DDBJ databases">
        <authorList>
            <person name="Varghese N."/>
            <person name="Submissions S."/>
        </authorList>
    </citation>
    <scope>NUCLEOTIDE SEQUENCE [LARGE SCALE GENOMIC DNA]</scope>
    <source>
        <strain evidence="2">DSM 11005</strain>
    </source>
</reference>
<gene>
    <name evidence="1" type="ORF">SAMN04487864_1013</name>
</gene>
<dbReference type="RefSeq" id="WP_093728804.1">
    <property type="nucleotide sequence ID" value="NZ_FMYW01000001.1"/>
</dbReference>
<dbReference type="EMBL" id="FMYW01000001">
    <property type="protein sequence ID" value="SDB94377.1"/>
    <property type="molecule type" value="Genomic_DNA"/>
</dbReference>
<proteinExistence type="predicted"/>
<sequence length="230" mass="26266">MPMHNKNEKAVFHAMDFEKDAYLYRHRTKTKWKKLFSAVCALGILFGVLVMPQHMAAAETKTSAVTALSSPVVKGGPAVDTRIEQNQVVKVKNVWETLEWVGRRPEELKLAGAEASGNTGIDFSGDWYGHVVKGTAYVKKNYSSPQREAVVYEIFFTDDLPYYDAMIRDIEKRYGKPYIQAEEPYVESNGGCVQHDYYWTGKGSIHISVAEKHDFYVFRYHLSEKPKQVK</sequence>
<accession>A0A1G6HJ67</accession>
<protein>
    <submittedName>
        <fullName evidence="1">Uncharacterized protein</fullName>
    </submittedName>
</protein>
<organism evidence="1 2">
    <name type="scientific">Succiniclasticum ruminis</name>
    <dbReference type="NCBI Taxonomy" id="40841"/>
    <lineage>
        <taxon>Bacteria</taxon>
        <taxon>Bacillati</taxon>
        <taxon>Bacillota</taxon>
        <taxon>Negativicutes</taxon>
        <taxon>Acidaminococcales</taxon>
        <taxon>Acidaminococcaceae</taxon>
        <taxon>Succiniclasticum</taxon>
    </lineage>
</organism>
<evidence type="ECO:0000313" key="1">
    <source>
        <dbReference type="EMBL" id="SDB94377.1"/>
    </source>
</evidence>
<dbReference type="AlphaFoldDB" id="A0A1G6HJ67"/>
<keyword evidence="2" id="KW-1185">Reference proteome</keyword>
<dbReference type="Proteomes" id="UP000198943">
    <property type="component" value="Unassembled WGS sequence"/>
</dbReference>
<name>A0A1G6HJ67_9FIRM</name>